<dbReference type="InterPro" id="IPR036259">
    <property type="entry name" value="MFS_trans_sf"/>
</dbReference>
<evidence type="ECO:0000256" key="2">
    <source>
        <dbReference type="ARBA" id="ARBA00008335"/>
    </source>
</evidence>
<keyword evidence="4 7" id="KW-0812">Transmembrane</keyword>
<feature type="transmembrane region" description="Helical" evidence="7">
    <location>
        <begin position="267"/>
        <end position="287"/>
    </location>
</feature>
<feature type="transmembrane region" description="Helical" evidence="7">
    <location>
        <begin position="351"/>
        <end position="370"/>
    </location>
</feature>
<sequence>MGWGAGGSCTPRPPIRPQTAQETRVITVVFLGLLLDLLAFTLLLPLLPGLLESHGRAHDPLYGSWQRGVDWFAAAIRMPAEKRYNSVLFGGLIGSVFSFLQFLLAPLTGAISDYLGRRPVMLLSLPRHETLPPEKRAPSITPGFRAAADLLSPLALLRFSAVAQGQDPPAGDRLESLRRLGLVYFLYLFLFSGLEYTLSFLAHQRFQFSSEAGVLSQLQGPSAHRSLASSLQQGKMFFFIGLTMAAVQGAYARRISPGGEIAAVKRAILLLVPAFLLIGWGLMLPVLGLGLLLYSFAAAVVVPCLSSVVANYGSSRQKGTIMGTLRSLGALARAVGPMVAASAYWLAGAQVCFTVCSGLFLLPFLLLWNLRPPTHTLKAE</sequence>
<name>A0A8U0RWW2_MUSPF</name>
<dbReference type="RefSeq" id="XP_044930976.1">
    <property type="nucleotide sequence ID" value="XM_045075041.1"/>
</dbReference>
<comment type="subcellular location">
    <subcellularLocation>
        <location evidence="1">Membrane</location>
        <topology evidence="1">Multi-pass membrane protein</topology>
    </subcellularLocation>
</comment>
<feature type="transmembrane region" description="Helical" evidence="7">
    <location>
        <begin position="25"/>
        <end position="47"/>
    </location>
</feature>
<proteinExistence type="inferred from homology"/>
<evidence type="ECO:0000313" key="9">
    <source>
        <dbReference type="RefSeq" id="XP_044930976.1"/>
    </source>
</evidence>
<evidence type="ECO:0000256" key="3">
    <source>
        <dbReference type="ARBA" id="ARBA00022448"/>
    </source>
</evidence>
<feature type="transmembrane region" description="Helical" evidence="7">
    <location>
        <begin position="293"/>
        <end position="313"/>
    </location>
</feature>
<feature type="transmembrane region" description="Helical" evidence="7">
    <location>
        <begin position="325"/>
        <end position="345"/>
    </location>
</feature>
<evidence type="ECO:0000256" key="1">
    <source>
        <dbReference type="ARBA" id="ARBA00004141"/>
    </source>
</evidence>
<evidence type="ECO:0000256" key="5">
    <source>
        <dbReference type="ARBA" id="ARBA00022989"/>
    </source>
</evidence>
<dbReference type="Pfam" id="PF07690">
    <property type="entry name" value="MFS_1"/>
    <property type="match status" value="1"/>
</dbReference>
<feature type="transmembrane region" description="Helical" evidence="7">
    <location>
        <begin position="182"/>
        <end position="202"/>
    </location>
</feature>
<feature type="transmembrane region" description="Helical" evidence="7">
    <location>
        <begin position="87"/>
        <end position="111"/>
    </location>
</feature>
<evidence type="ECO:0000256" key="7">
    <source>
        <dbReference type="SAM" id="Phobius"/>
    </source>
</evidence>
<dbReference type="CTD" id="10227"/>
<evidence type="ECO:0000313" key="8">
    <source>
        <dbReference type="Proteomes" id="UP000000715"/>
    </source>
</evidence>
<reference evidence="9" key="1">
    <citation type="submission" date="2025-08" db="UniProtKB">
        <authorList>
            <consortium name="RefSeq"/>
        </authorList>
    </citation>
    <scope>IDENTIFICATION</scope>
    <source>
        <tissue evidence="9">Brain</tissue>
    </source>
</reference>
<dbReference type="GeneID" id="101680036"/>
<dbReference type="Proteomes" id="UP000000715">
    <property type="component" value="Unplaced"/>
</dbReference>
<keyword evidence="6 7" id="KW-0472">Membrane</keyword>
<feature type="transmembrane region" description="Helical" evidence="7">
    <location>
        <begin position="236"/>
        <end position="255"/>
    </location>
</feature>
<dbReference type="SUPFAM" id="SSF103473">
    <property type="entry name" value="MFS general substrate transporter"/>
    <property type="match status" value="2"/>
</dbReference>
<organism evidence="8 9">
    <name type="scientific">Mustela putorius furo</name>
    <name type="common">European domestic ferret</name>
    <name type="synonym">Mustela furo</name>
    <dbReference type="NCBI Taxonomy" id="9669"/>
    <lineage>
        <taxon>Eukaryota</taxon>
        <taxon>Metazoa</taxon>
        <taxon>Chordata</taxon>
        <taxon>Craniata</taxon>
        <taxon>Vertebrata</taxon>
        <taxon>Euteleostomi</taxon>
        <taxon>Mammalia</taxon>
        <taxon>Eutheria</taxon>
        <taxon>Laurasiatheria</taxon>
        <taxon>Carnivora</taxon>
        <taxon>Caniformia</taxon>
        <taxon>Musteloidea</taxon>
        <taxon>Mustelidae</taxon>
        <taxon>Mustelinae</taxon>
        <taxon>Mustela</taxon>
    </lineage>
</organism>
<protein>
    <submittedName>
        <fullName evidence="9">Major facilitator superfamily domain-containing protein 10 isoform X5</fullName>
    </submittedName>
</protein>
<dbReference type="InterPro" id="IPR011701">
    <property type="entry name" value="MFS"/>
</dbReference>
<dbReference type="PANTHER" id="PTHR23504">
    <property type="entry name" value="MAJOR FACILITATOR SUPERFAMILY DOMAIN-CONTAINING PROTEIN 10"/>
    <property type="match status" value="1"/>
</dbReference>
<dbReference type="AlphaFoldDB" id="A0A8U0RWW2"/>
<dbReference type="GO" id="GO:0031526">
    <property type="term" value="C:brush border membrane"/>
    <property type="evidence" value="ECO:0007669"/>
    <property type="project" value="TreeGrafter"/>
</dbReference>
<keyword evidence="3" id="KW-0813">Transport</keyword>
<dbReference type="PANTHER" id="PTHR23504:SF31">
    <property type="entry name" value="MAJOR FACILITATOR SUPERFAMILY DOMAIN-CONTAINING PROTEIN 10"/>
    <property type="match status" value="1"/>
</dbReference>
<evidence type="ECO:0000256" key="4">
    <source>
        <dbReference type="ARBA" id="ARBA00022692"/>
    </source>
</evidence>
<evidence type="ECO:0000256" key="6">
    <source>
        <dbReference type="ARBA" id="ARBA00023136"/>
    </source>
</evidence>
<dbReference type="GO" id="GO:0022857">
    <property type="term" value="F:transmembrane transporter activity"/>
    <property type="evidence" value="ECO:0007669"/>
    <property type="project" value="InterPro"/>
</dbReference>
<gene>
    <name evidence="9" type="primary">MFSD10</name>
</gene>
<accession>A0A8U0RWW2</accession>
<comment type="similarity">
    <text evidence="2">Belongs to the major facilitator superfamily.</text>
</comment>
<keyword evidence="8" id="KW-1185">Reference proteome</keyword>
<dbReference type="Gene3D" id="1.20.1250.20">
    <property type="entry name" value="MFS general substrate transporter like domains"/>
    <property type="match status" value="2"/>
</dbReference>
<keyword evidence="5 7" id="KW-1133">Transmembrane helix</keyword>